<reference evidence="1" key="2">
    <citation type="submission" date="2022-10" db="EMBL/GenBank/DDBJ databases">
        <authorList>
            <consortium name="ENA_rothamsted_submissions"/>
            <consortium name="culmorum"/>
            <person name="King R."/>
        </authorList>
    </citation>
    <scope>NUCLEOTIDE SEQUENCE</scope>
</reference>
<dbReference type="Proteomes" id="UP001154329">
    <property type="component" value="Chromosome 2"/>
</dbReference>
<proteinExistence type="predicted"/>
<dbReference type="PANTHER" id="PTHR37162">
    <property type="entry name" value="HAT FAMILY DIMERISATION DOMAINCONTAINING PROTEIN-RELATED"/>
    <property type="match status" value="1"/>
</dbReference>
<dbReference type="InterPro" id="IPR012337">
    <property type="entry name" value="RNaseH-like_sf"/>
</dbReference>
<accession>A0A9P0NJN6</accession>
<dbReference type="PANTHER" id="PTHR37162:SF1">
    <property type="entry name" value="BED-TYPE DOMAIN-CONTAINING PROTEIN"/>
    <property type="match status" value="1"/>
</dbReference>
<organism evidence="1 2">
    <name type="scientific">Aphis gossypii</name>
    <name type="common">Cotton aphid</name>
    <dbReference type="NCBI Taxonomy" id="80765"/>
    <lineage>
        <taxon>Eukaryota</taxon>
        <taxon>Metazoa</taxon>
        <taxon>Ecdysozoa</taxon>
        <taxon>Arthropoda</taxon>
        <taxon>Hexapoda</taxon>
        <taxon>Insecta</taxon>
        <taxon>Pterygota</taxon>
        <taxon>Neoptera</taxon>
        <taxon>Paraneoptera</taxon>
        <taxon>Hemiptera</taxon>
        <taxon>Sternorrhyncha</taxon>
        <taxon>Aphidomorpha</taxon>
        <taxon>Aphidoidea</taxon>
        <taxon>Aphididae</taxon>
        <taxon>Aphidini</taxon>
        <taxon>Aphis</taxon>
        <taxon>Aphis</taxon>
    </lineage>
</organism>
<evidence type="ECO:0008006" key="3">
    <source>
        <dbReference type="Google" id="ProtNLM"/>
    </source>
</evidence>
<protein>
    <recommendedName>
        <fullName evidence="3">DUF4371 domain-containing protein</fullName>
    </recommendedName>
</protein>
<sequence>MLLSLKLNEDSSKITCNRTKSTAIINNVIGLTDFDNILNEMKTNKFSLMVDESTDISSIKHIALVVRMNIDWNIKDKFLNLMPLSDATSKNMYFVIKNFFIEHQIPYQTNMIGFASDGANSMMGLNNSLKTLLQKDIPKLFVMKCVCHSLALCANYACTKLPVEVETLIRDIYIFMHQSYKRQTEFEEFQIFYDLKPNKLLQPSQTRWLSVNAAVKRVIEQFEALKAYFTLQNFENDKLATHACKNIYKCLHNPIYKLLF</sequence>
<name>A0A9P0NJN6_APHGO</name>
<gene>
    <name evidence="1" type="ORF">APHIGO_LOCUS7084</name>
</gene>
<dbReference type="AlphaFoldDB" id="A0A9P0NJN6"/>
<evidence type="ECO:0000313" key="2">
    <source>
        <dbReference type="Proteomes" id="UP001154329"/>
    </source>
</evidence>
<reference evidence="1" key="1">
    <citation type="submission" date="2022-02" db="EMBL/GenBank/DDBJ databases">
        <authorList>
            <person name="King R."/>
        </authorList>
    </citation>
    <scope>NUCLEOTIDE SEQUENCE</scope>
</reference>
<keyword evidence="2" id="KW-1185">Reference proteome</keyword>
<dbReference type="EMBL" id="OU899035">
    <property type="protein sequence ID" value="CAH1726145.1"/>
    <property type="molecule type" value="Genomic_DNA"/>
</dbReference>
<dbReference type="SUPFAM" id="SSF53098">
    <property type="entry name" value="Ribonuclease H-like"/>
    <property type="match status" value="1"/>
</dbReference>
<evidence type="ECO:0000313" key="1">
    <source>
        <dbReference type="EMBL" id="CAH1726145.1"/>
    </source>
</evidence>